<dbReference type="AlphaFoldDB" id="A0A9D2RGL4"/>
<dbReference type="GO" id="GO:0005525">
    <property type="term" value="F:GTP binding"/>
    <property type="evidence" value="ECO:0007669"/>
    <property type="project" value="InterPro"/>
</dbReference>
<sequence length="51" mass="5415">MSILHRAQFTISAAQLDQLPPPGPPEVCFVGRSNAGKSSAINILANQKRLA</sequence>
<comment type="caution">
    <text evidence="2">The sequence shown here is derived from an EMBL/GenBank/DDBJ whole genome shotgun (WGS) entry which is preliminary data.</text>
</comment>
<reference evidence="2" key="2">
    <citation type="submission" date="2021-04" db="EMBL/GenBank/DDBJ databases">
        <authorList>
            <person name="Gilroy R."/>
        </authorList>
    </citation>
    <scope>NUCLEOTIDE SEQUENCE</scope>
    <source>
        <strain evidence="2">9264</strain>
    </source>
</reference>
<feature type="domain" description="G" evidence="1">
    <location>
        <begin position="26"/>
        <end position="48"/>
    </location>
</feature>
<accession>A0A9D2RGL4</accession>
<evidence type="ECO:0000313" key="2">
    <source>
        <dbReference type="EMBL" id="HJD43589.1"/>
    </source>
</evidence>
<dbReference type="EMBL" id="DWUQ01000020">
    <property type="protein sequence ID" value="HJD43589.1"/>
    <property type="molecule type" value="Genomic_DNA"/>
</dbReference>
<proteinExistence type="predicted"/>
<gene>
    <name evidence="2" type="ORF">H9906_00985</name>
</gene>
<dbReference type="Proteomes" id="UP000823889">
    <property type="component" value="Unassembled WGS sequence"/>
</dbReference>
<organism evidence="2 3">
    <name type="scientific">Candidatus Paenalcaligenes intestinipullorum</name>
    <dbReference type="NCBI Taxonomy" id="2838718"/>
    <lineage>
        <taxon>Bacteria</taxon>
        <taxon>Pseudomonadati</taxon>
        <taxon>Pseudomonadota</taxon>
        <taxon>Betaproteobacteria</taxon>
        <taxon>Burkholderiales</taxon>
        <taxon>Alcaligenaceae</taxon>
        <taxon>Paenalcaligenes</taxon>
    </lineage>
</organism>
<dbReference type="Gene3D" id="3.40.50.300">
    <property type="entry name" value="P-loop containing nucleotide triphosphate hydrolases"/>
    <property type="match status" value="1"/>
</dbReference>
<dbReference type="PANTHER" id="PTHR11649:SF13">
    <property type="entry name" value="ENGB-TYPE G DOMAIN-CONTAINING PROTEIN"/>
    <property type="match status" value="1"/>
</dbReference>
<name>A0A9D2RGL4_9BURK</name>
<dbReference type="Pfam" id="PF01926">
    <property type="entry name" value="MMR_HSR1"/>
    <property type="match status" value="1"/>
</dbReference>
<feature type="non-terminal residue" evidence="2">
    <location>
        <position position="51"/>
    </location>
</feature>
<dbReference type="InterPro" id="IPR006073">
    <property type="entry name" value="GTP-bd"/>
</dbReference>
<dbReference type="InterPro" id="IPR027417">
    <property type="entry name" value="P-loop_NTPase"/>
</dbReference>
<evidence type="ECO:0000313" key="3">
    <source>
        <dbReference type="Proteomes" id="UP000823889"/>
    </source>
</evidence>
<dbReference type="PANTHER" id="PTHR11649">
    <property type="entry name" value="MSS1/TRME-RELATED GTP-BINDING PROTEIN"/>
    <property type="match status" value="1"/>
</dbReference>
<reference evidence="2" key="1">
    <citation type="journal article" date="2021" name="PeerJ">
        <title>Extensive microbial diversity within the chicken gut microbiome revealed by metagenomics and culture.</title>
        <authorList>
            <person name="Gilroy R."/>
            <person name="Ravi A."/>
            <person name="Getino M."/>
            <person name="Pursley I."/>
            <person name="Horton D.L."/>
            <person name="Alikhan N.F."/>
            <person name="Baker D."/>
            <person name="Gharbi K."/>
            <person name="Hall N."/>
            <person name="Watson M."/>
            <person name="Adriaenssens E.M."/>
            <person name="Foster-Nyarko E."/>
            <person name="Jarju S."/>
            <person name="Secka A."/>
            <person name="Antonio M."/>
            <person name="Oren A."/>
            <person name="Chaudhuri R.R."/>
            <person name="La Ragione R."/>
            <person name="Hildebrand F."/>
            <person name="Pallen M.J."/>
        </authorList>
    </citation>
    <scope>NUCLEOTIDE SEQUENCE</scope>
    <source>
        <strain evidence="2">9264</strain>
    </source>
</reference>
<dbReference type="SUPFAM" id="SSF52540">
    <property type="entry name" value="P-loop containing nucleoside triphosphate hydrolases"/>
    <property type="match status" value="1"/>
</dbReference>
<dbReference type="GO" id="GO:0005829">
    <property type="term" value="C:cytosol"/>
    <property type="evidence" value="ECO:0007669"/>
    <property type="project" value="TreeGrafter"/>
</dbReference>
<protein>
    <submittedName>
        <fullName evidence="2">50S ribosome-binding GTPase</fullName>
    </submittedName>
</protein>
<evidence type="ECO:0000259" key="1">
    <source>
        <dbReference type="Pfam" id="PF01926"/>
    </source>
</evidence>